<accession>A0A2R6NZF1</accession>
<protein>
    <submittedName>
        <fullName evidence="1">Uncharacterized protein</fullName>
    </submittedName>
</protein>
<dbReference type="AlphaFoldDB" id="A0A2R6NZF1"/>
<proteinExistence type="predicted"/>
<reference evidence="1 2" key="1">
    <citation type="submission" date="2018-02" db="EMBL/GenBank/DDBJ databases">
        <title>Genome sequence of the basidiomycete white-rot fungus Phlebia centrifuga.</title>
        <authorList>
            <person name="Granchi Z."/>
            <person name="Peng M."/>
            <person name="de Vries R.P."/>
            <person name="Hilden K."/>
            <person name="Makela M.R."/>
            <person name="Grigoriev I."/>
            <person name="Riley R."/>
        </authorList>
    </citation>
    <scope>NUCLEOTIDE SEQUENCE [LARGE SCALE GENOMIC DNA]</scope>
    <source>
        <strain evidence="1 2">FBCC195</strain>
    </source>
</reference>
<dbReference type="EMBL" id="MLYV02000623">
    <property type="protein sequence ID" value="PSR81266.1"/>
    <property type="molecule type" value="Genomic_DNA"/>
</dbReference>
<sequence length="203" mass="22590">MLENICSSPLIAYHVRAVQISRLCDYELVLPIINYLGRFPNLETLAIRDILPLGIGLKKDDGISGTVSATVKTLKLAACVDIFGHLICGFPNLRNLMIVGALDPFRWPSLPLSAECHVLRLQRLEIVLILTSSIHRWLSGLNVEIHADLLRLWLVSGDRSSERLRDMFPEISRRIGIGSTLKHLEIDLGATLPSSRRPAPGEQ</sequence>
<keyword evidence="2" id="KW-1185">Reference proteome</keyword>
<evidence type="ECO:0000313" key="1">
    <source>
        <dbReference type="EMBL" id="PSR81266.1"/>
    </source>
</evidence>
<gene>
    <name evidence="1" type="ORF">PHLCEN_2v6426</name>
</gene>
<organism evidence="1 2">
    <name type="scientific">Hermanssonia centrifuga</name>
    <dbReference type="NCBI Taxonomy" id="98765"/>
    <lineage>
        <taxon>Eukaryota</taxon>
        <taxon>Fungi</taxon>
        <taxon>Dikarya</taxon>
        <taxon>Basidiomycota</taxon>
        <taxon>Agaricomycotina</taxon>
        <taxon>Agaricomycetes</taxon>
        <taxon>Polyporales</taxon>
        <taxon>Meruliaceae</taxon>
        <taxon>Hermanssonia</taxon>
    </lineage>
</organism>
<dbReference type="Proteomes" id="UP000186601">
    <property type="component" value="Unassembled WGS sequence"/>
</dbReference>
<name>A0A2R6NZF1_9APHY</name>
<comment type="caution">
    <text evidence="1">The sequence shown here is derived from an EMBL/GenBank/DDBJ whole genome shotgun (WGS) entry which is preliminary data.</text>
</comment>
<evidence type="ECO:0000313" key="2">
    <source>
        <dbReference type="Proteomes" id="UP000186601"/>
    </source>
</evidence>